<name>A0A162JSL8_9PROT</name>
<feature type="region of interest" description="Disordered" evidence="1">
    <location>
        <begin position="1"/>
        <end position="22"/>
    </location>
</feature>
<accession>A0A162JSL8</accession>
<evidence type="ECO:0000313" key="3">
    <source>
        <dbReference type="Proteomes" id="UP000075787"/>
    </source>
</evidence>
<dbReference type="AlphaFoldDB" id="A0A162JSL8"/>
<comment type="caution">
    <text evidence="2">The sequence shown here is derived from an EMBL/GenBank/DDBJ whole genome shotgun (WGS) entry which is preliminary data.</text>
</comment>
<evidence type="ECO:0000313" key="2">
    <source>
        <dbReference type="EMBL" id="KYO49797.1"/>
    </source>
</evidence>
<dbReference type="GeneID" id="97238796"/>
<gene>
    <name evidence="2" type="ORF">AUP44_15810</name>
</gene>
<sequence length="64" mass="6822">MTDEQAKVEKLPNDEVRPQAARPTGCIDDVFHVLDGKVSLQKPLTIDEMNDIAAAGWAGTAGDA</sequence>
<feature type="compositionally biased region" description="Basic and acidic residues" evidence="1">
    <location>
        <begin position="1"/>
        <end position="17"/>
    </location>
</feature>
<proteinExistence type="predicted"/>
<evidence type="ECO:0000256" key="1">
    <source>
        <dbReference type="SAM" id="MobiDB-lite"/>
    </source>
</evidence>
<dbReference type="EMBL" id="LPZR01000215">
    <property type="protein sequence ID" value="KYO49797.1"/>
    <property type="molecule type" value="Genomic_DNA"/>
</dbReference>
<protein>
    <submittedName>
        <fullName evidence="2">Uncharacterized protein</fullName>
    </submittedName>
</protein>
<dbReference type="RefSeq" id="WP_062769626.1">
    <property type="nucleotide sequence ID" value="NZ_CP121042.1"/>
</dbReference>
<organism evidence="2 3">
    <name type="scientific">Tistrella mobilis</name>
    <dbReference type="NCBI Taxonomy" id="171437"/>
    <lineage>
        <taxon>Bacteria</taxon>
        <taxon>Pseudomonadati</taxon>
        <taxon>Pseudomonadota</taxon>
        <taxon>Alphaproteobacteria</taxon>
        <taxon>Geminicoccales</taxon>
        <taxon>Geminicoccaceae</taxon>
        <taxon>Tistrella</taxon>
    </lineage>
</organism>
<reference evidence="2 3" key="1">
    <citation type="submission" date="2015-12" db="EMBL/GenBank/DDBJ databases">
        <title>Genome sequence of Tistrella mobilis MCCC 1A02139.</title>
        <authorList>
            <person name="Lu L."/>
            <person name="Lai Q."/>
            <person name="Shao Z."/>
            <person name="Qian P."/>
        </authorList>
    </citation>
    <scope>NUCLEOTIDE SEQUENCE [LARGE SCALE GENOMIC DNA]</scope>
    <source>
        <strain evidence="2 3">MCCC 1A02139</strain>
    </source>
</reference>
<dbReference type="Proteomes" id="UP000075787">
    <property type="component" value="Unassembled WGS sequence"/>
</dbReference>